<dbReference type="GO" id="GO:0032259">
    <property type="term" value="P:methylation"/>
    <property type="evidence" value="ECO:0007669"/>
    <property type="project" value="UniProtKB-KW"/>
</dbReference>
<keyword evidence="12" id="KW-1185">Reference proteome</keyword>
<dbReference type="Pfam" id="PF02390">
    <property type="entry name" value="Methyltransf_4"/>
    <property type="match status" value="2"/>
</dbReference>
<keyword evidence="4 9" id="KW-0808">Transferase</keyword>
<feature type="binding site" evidence="9">
    <location>
        <position position="204"/>
    </location>
    <ligand>
        <name>S-adenosyl-L-methionine</name>
        <dbReference type="ChEBI" id="CHEBI:59789"/>
    </ligand>
</feature>
<dbReference type="Gene3D" id="3.40.50.150">
    <property type="entry name" value="Vaccinia Virus protein VP39"/>
    <property type="match status" value="1"/>
</dbReference>
<proteinExistence type="inferred from homology"/>
<comment type="catalytic activity">
    <reaction evidence="1 9">
        <text>guanosine(46) in tRNA + S-adenosyl-L-methionine = N(7)-methylguanosine(46) in tRNA + S-adenosyl-L-homocysteine</text>
        <dbReference type="Rhea" id="RHEA:42708"/>
        <dbReference type="Rhea" id="RHEA-COMP:10188"/>
        <dbReference type="Rhea" id="RHEA-COMP:10189"/>
        <dbReference type="ChEBI" id="CHEBI:57856"/>
        <dbReference type="ChEBI" id="CHEBI:59789"/>
        <dbReference type="ChEBI" id="CHEBI:74269"/>
        <dbReference type="ChEBI" id="CHEBI:74480"/>
        <dbReference type="EC" id="2.1.1.33"/>
    </reaction>
</comment>
<dbReference type="PANTHER" id="PTHR23417:SF16">
    <property type="entry name" value="TRNA (GUANINE-N(7)-)-METHYLTRANSFERASE"/>
    <property type="match status" value="1"/>
</dbReference>
<dbReference type="SUPFAM" id="SSF53335">
    <property type="entry name" value="S-adenosyl-L-methionine-dependent methyltransferases"/>
    <property type="match status" value="1"/>
</dbReference>
<keyword evidence="8 9" id="KW-0539">Nucleus</keyword>
<comment type="caution">
    <text evidence="11">The sequence shown here is derived from an EMBL/GenBank/DDBJ whole genome shotgun (WGS) entry which is preliminary data.</text>
</comment>
<name>A0ABQ8UP76_9EUKA</name>
<dbReference type="InterPro" id="IPR025763">
    <property type="entry name" value="Trm8_euk"/>
</dbReference>
<keyword evidence="3 9" id="KW-0489">Methyltransferase</keyword>
<evidence type="ECO:0000256" key="8">
    <source>
        <dbReference type="ARBA" id="ARBA00023242"/>
    </source>
</evidence>
<dbReference type="PROSITE" id="PS51625">
    <property type="entry name" value="SAM_MT_TRMB"/>
    <property type="match status" value="1"/>
</dbReference>
<evidence type="ECO:0000256" key="1">
    <source>
        <dbReference type="ARBA" id="ARBA00000142"/>
    </source>
</evidence>
<keyword evidence="7 9" id="KW-0694">RNA-binding</keyword>
<dbReference type="InterPro" id="IPR003358">
    <property type="entry name" value="tRNA_(Gua-N-7)_MeTrfase_Trmb"/>
</dbReference>
<evidence type="ECO:0000313" key="12">
    <source>
        <dbReference type="Proteomes" id="UP001141327"/>
    </source>
</evidence>
<feature type="binding site" evidence="9">
    <location>
        <position position="54"/>
    </location>
    <ligand>
        <name>S-adenosyl-L-methionine</name>
        <dbReference type="ChEBI" id="CHEBI:59789"/>
    </ligand>
</feature>
<evidence type="ECO:0000256" key="9">
    <source>
        <dbReference type="HAMAP-Rule" id="MF_03055"/>
    </source>
</evidence>
<feature type="region of interest" description="Disordered" evidence="10">
    <location>
        <begin position="103"/>
        <end position="156"/>
    </location>
</feature>
<comment type="function">
    <text evidence="9">Catalyzes the formation of N(7)-methylguanine at position 46 (m7G46) in tRNA.</text>
</comment>
<feature type="active site" evidence="9">
    <location>
        <position position="207"/>
    </location>
</feature>
<dbReference type="EMBL" id="JAPMOS010000010">
    <property type="protein sequence ID" value="KAJ4460961.1"/>
    <property type="molecule type" value="Genomic_DNA"/>
</dbReference>
<evidence type="ECO:0000256" key="5">
    <source>
        <dbReference type="ARBA" id="ARBA00022691"/>
    </source>
</evidence>
<evidence type="ECO:0000256" key="10">
    <source>
        <dbReference type="SAM" id="MobiDB-lite"/>
    </source>
</evidence>
<dbReference type="EC" id="2.1.1.33" evidence="9"/>
<dbReference type="InterPro" id="IPR029063">
    <property type="entry name" value="SAM-dependent_MTases_sf"/>
</dbReference>
<feature type="region of interest" description="Disordered" evidence="10">
    <location>
        <begin position="1"/>
        <end position="24"/>
    </location>
</feature>
<feature type="binding site" evidence="9">
    <location>
        <begin position="184"/>
        <end position="185"/>
    </location>
    <ligand>
        <name>S-adenosyl-L-methionine</name>
        <dbReference type="ChEBI" id="CHEBI:59789"/>
    </ligand>
</feature>
<comment type="pathway">
    <text evidence="9">tRNA modification; N(7)-methylguanine-tRNA biosynthesis.</text>
</comment>
<dbReference type="CDD" id="cd02440">
    <property type="entry name" value="AdoMet_MTases"/>
    <property type="match status" value="1"/>
</dbReference>
<protein>
    <recommendedName>
        <fullName evidence="9">tRNA (guanine-N(7)-)-methyltransferase</fullName>
        <ecNumber evidence="9">2.1.1.33</ecNumber>
    </recommendedName>
    <alternativeName>
        <fullName evidence="9">tRNA (guanine(46)-N(7))-methyltransferase</fullName>
    </alternativeName>
    <alternativeName>
        <fullName evidence="9">tRNA(m7G46)-methyltransferase</fullName>
    </alternativeName>
</protein>
<comment type="caution">
    <text evidence="9">Lacks conserved residue(s) required for the propagation of feature annotation.</text>
</comment>
<evidence type="ECO:0000256" key="3">
    <source>
        <dbReference type="ARBA" id="ARBA00022603"/>
    </source>
</evidence>
<comment type="subcellular location">
    <subcellularLocation>
        <location evidence="9">Nucleus</location>
    </subcellularLocation>
</comment>
<evidence type="ECO:0000313" key="11">
    <source>
        <dbReference type="EMBL" id="KAJ4460961.1"/>
    </source>
</evidence>
<organism evidence="11 12">
    <name type="scientific">Paratrimastix pyriformis</name>
    <dbReference type="NCBI Taxonomy" id="342808"/>
    <lineage>
        <taxon>Eukaryota</taxon>
        <taxon>Metamonada</taxon>
        <taxon>Preaxostyla</taxon>
        <taxon>Paratrimastigidae</taxon>
        <taxon>Paratrimastix</taxon>
    </lineage>
</organism>
<keyword evidence="2 9" id="KW-0820">tRNA-binding</keyword>
<feature type="compositionally biased region" description="Low complexity" evidence="10">
    <location>
        <begin position="110"/>
        <end position="123"/>
    </location>
</feature>
<gene>
    <name evidence="11" type="ORF">PAPYR_2812</name>
</gene>
<evidence type="ECO:0000256" key="4">
    <source>
        <dbReference type="ARBA" id="ARBA00022679"/>
    </source>
</evidence>
<keyword evidence="6 9" id="KW-0819">tRNA processing</keyword>
<sequence length="335" mass="37716">MSRSIAGRFRARPHSNPLSDQKLDYPLSPQAMNWKTVFTASQLEHPVPEWLDLGCGYGGLLEALGPRFPQTHIIGIEIRPKVVDYVRDRVERLRTGAILPAQYTLPDPSAPAEQPKPAAAAKAQGKRYQRIQQDPNHRRAALPVPADLTPPPPPPLPAPMGTPILVGNPPAPYRWDNIAAIHSNGMKYLPNFFAKGSLSKVFVLFPDPHWKRHNLRRRIISPALLMEYAYVMREGGLMYTITDVDELHVWMDRCLAEHPLFERVPQQELEQDPCYALIWHSTADAERAVRKCLNKYPAVYRRVAPGQKAVSIPPTGIWASEVMQEAVLDEGDEDD</sequence>
<keyword evidence="5 9" id="KW-0949">S-adenosyl-L-methionine</keyword>
<dbReference type="PANTHER" id="PTHR23417">
    <property type="entry name" value="3-DEOXY-D-MANNO-OCTULOSONIC-ACID TRANSFERASE/TRNA GUANINE-N 7 - -METHYLTRANSFERASE"/>
    <property type="match status" value="1"/>
</dbReference>
<evidence type="ECO:0000256" key="2">
    <source>
        <dbReference type="ARBA" id="ARBA00022555"/>
    </source>
</evidence>
<evidence type="ECO:0000256" key="6">
    <source>
        <dbReference type="ARBA" id="ARBA00022694"/>
    </source>
</evidence>
<feature type="binding site" evidence="9">
    <location>
        <begin position="77"/>
        <end position="78"/>
    </location>
    <ligand>
        <name>S-adenosyl-L-methionine</name>
        <dbReference type="ChEBI" id="CHEBI:59789"/>
    </ligand>
</feature>
<dbReference type="HAMAP" id="MF_03055">
    <property type="entry name" value="tRNA_methyltr_TrmB_euk"/>
    <property type="match status" value="1"/>
</dbReference>
<accession>A0ABQ8UP76</accession>
<evidence type="ECO:0000256" key="7">
    <source>
        <dbReference type="ARBA" id="ARBA00022884"/>
    </source>
</evidence>
<dbReference type="GO" id="GO:0008168">
    <property type="term" value="F:methyltransferase activity"/>
    <property type="evidence" value="ECO:0007669"/>
    <property type="project" value="UniProtKB-KW"/>
</dbReference>
<comment type="similarity">
    <text evidence="9">Belongs to the class I-like SAM-binding methyltransferase superfamily. TrmB family.</text>
</comment>
<reference evidence="11" key="1">
    <citation type="journal article" date="2022" name="bioRxiv">
        <title>Genomics of Preaxostyla Flagellates Illuminates Evolutionary Transitions and the Path Towards Mitochondrial Loss.</title>
        <authorList>
            <person name="Novak L.V.F."/>
            <person name="Treitli S.C."/>
            <person name="Pyrih J."/>
            <person name="Halakuc P."/>
            <person name="Pipaliya S.V."/>
            <person name="Vacek V."/>
            <person name="Brzon O."/>
            <person name="Soukal P."/>
            <person name="Eme L."/>
            <person name="Dacks J.B."/>
            <person name="Karnkowska A."/>
            <person name="Elias M."/>
            <person name="Hampl V."/>
        </authorList>
    </citation>
    <scope>NUCLEOTIDE SEQUENCE</scope>
    <source>
        <strain evidence="11">RCP-MX</strain>
    </source>
</reference>
<dbReference type="Proteomes" id="UP001141327">
    <property type="component" value="Unassembled WGS sequence"/>
</dbReference>